<dbReference type="AlphaFoldDB" id="A0A9D5HPC3"/>
<protein>
    <submittedName>
        <fullName evidence="1">Uncharacterized protein</fullName>
    </submittedName>
</protein>
<proteinExistence type="predicted"/>
<dbReference type="Proteomes" id="UP001085076">
    <property type="component" value="Miscellaneous, Linkage group lg02"/>
</dbReference>
<gene>
    <name evidence="1" type="ORF">J5N97_011207</name>
</gene>
<keyword evidence="2" id="KW-1185">Reference proteome</keyword>
<reference evidence="1" key="2">
    <citation type="journal article" date="2022" name="Hortic Res">
        <title>The genome of Dioscorea zingiberensis sheds light on the biosynthesis, origin and evolution of the medicinally important diosgenin saponins.</title>
        <authorList>
            <person name="Li Y."/>
            <person name="Tan C."/>
            <person name="Li Z."/>
            <person name="Guo J."/>
            <person name="Li S."/>
            <person name="Chen X."/>
            <person name="Wang C."/>
            <person name="Dai X."/>
            <person name="Yang H."/>
            <person name="Song W."/>
            <person name="Hou L."/>
            <person name="Xu J."/>
            <person name="Tong Z."/>
            <person name="Xu A."/>
            <person name="Yuan X."/>
            <person name="Wang W."/>
            <person name="Yang Q."/>
            <person name="Chen L."/>
            <person name="Sun Z."/>
            <person name="Wang K."/>
            <person name="Pan B."/>
            <person name="Chen J."/>
            <person name="Bao Y."/>
            <person name="Liu F."/>
            <person name="Qi X."/>
            <person name="Gang D.R."/>
            <person name="Wen J."/>
            <person name="Li J."/>
        </authorList>
    </citation>
    <scope>NUCLEOTIDE SEQUENCE</scope>
    <source>
        <strain evidence="1">Dzin_1.0</strain>
    </source>
</reference>
<evidence type="ECO:0000313" key="1">
    <source>
        <dbReference type="EMBL" id="KAJ0982952.1"/>
    </source>
</evidence>
<accession>A0A9D5HPC3</accession>
<organism evidence="1 2">
    <name type="scientific">Dioscorea zingiberensis</name>
    <dbReference type="NCBI Taxonomy" id="325984"/>
    <lineage>
        <taxon>Eukaryota</taxon>
        <taxon>Viridiplantae</taxon>
        <taxon>Streptophyta</taxon>
        <taxon>Embryophyta</taxon>
        <taxon>Tracheophyta</taxon>
        <taxon>Spermatophyta</taxon>
        <taxon>Magnoliopsida</taxon>
        <taxon>Liliopsida</taxon>
        <taxon>Dioscoreales</taxon>
        <taxon>Dioscoreaceae</taxon>
        <taxon>Dioscorea</taxon>
    </lineage>
</organism>
<reference evidence="1" key="1">
    <citation type="submission" date="2021-03" db="EMBL/GenBank/DDBJ databases">
        <authorList>
            <person name="Li Z."/>
            <person name="Yang C."/>
        </authorList>
    </citation>
    <scope>NUCLEOTIDE SEQUENCE</scope>
    <source>
        <strain evidence="1">Dzin_1.0</strain>
        <tissue evidence="1">Leaf</tissue>
    </source>
</reference>
<name>A0A9D5HPC3_9LILI</name>
<dbReference type="EMBL" id="JAGGNH010000002">
    <property type="protein sequence ID" value="KAJ0982952.1"/>
    <property type="molecule type" value="Genomic_DNA"/>
</dbReference>
<evidence type="ECO:0000313" key="2">
    <source>
        <dbReference type="Proteomes" id="UP001085076"/>
    </source>
</evidence>
<sequence>MGSESRVRHVVSLCVEDKDKRSLPTVSVSFHSVSSYSHIKNPPLFIFSSIVIPQENGRIEASSINNSENKWDISLFTCKESLASGWPLAG</sequence>
<comment type="caution">
    <text evidence="1">The sequence shown here is derived from an EMBL/GenBank/DDBJ whole genome shotgun (WGS) entry which is preliminary data.</text>
</comment>